<reference evidence="2 3" key="1">
    <citation type="submission" date="2022-06" db="EMBL/GenBank/DDBJ databases">
        <title>Rhizosaccharibacter gen. nov. sp. nov. KSS12, endophytic bacteria isolated from sugarcane.</title>
        <authorList>
            <person name="Pitiwittayakul N."/>
        </authorList>
    </citation>
    <scope>NUCLEOTIDE SEQUENCE [LARGE SCALE GENOMIC DNA]</scope>
    <source>
        <strain evidence="2 3">KSS12</strain>
    </source>
</reference>
<evidence type="ECO:0000313" key="3">
    <source>
        <dbReference type="Proteomes" id="UP001524547"/>
    </source>
</evidence>
<accession>A0ABT1W3C0</accession>
<comment type="caution">
    <text evidence="2">The sequence shown here is derived from an EMBL/GenBank/DDBJ whole genome shotgun (WGS) entry which is preliminary data.</text>
</comment>
<protein>
    <submittedName>
        <fullName evidence="2">Uncharacterized protein</fullName>
    </submittedName>
</protein>
<name>A0ABT1W3C0_9PROT</name>
<keyword evidence="3" id="KW-1185">Reference proteome</keyword>
<dbReference type="EMBL" id="JAMZEJ010000009">
    <property type="protein sequence ID" value="MCQ8242100.1"/>
    <property type="molecule type" value="Genomic_DNA"/>
</dbReference>
<feature type="signal peptide" evidence="1">
    <location>
        <begin position="1"/>
        <end position="28"/>
    </location>
</feature>
<dbReference type="Proteomes" id="UP001524547">
    <property type="component" value="Unassembled WGS sequence"/>
</dbReference>
<feature type="chain" id="PRO_5046467495" evidence="1">
    <location>
        <begin position="29"/>
        <end position="93"/>
    </location>
</feature>
<gene>
    <name evidence="2" type="ORF">NFI88_14770</name>
</gene>
<sequence>MASSRIILSAGFVLAAGIAVGSSGTAMAQPYYPPPPPVVVAPPPPVVVARPPVVVGPRPPVGWVGPHYYWHGRHWHGRRWAYDRWHRGYWSYY</sequence>
<organism evidence="2 3">
    <name type="scientific">Rhizosaccharibacter radicis</name>
    <dbReference type="NCBI Taxonomy" id="2782605"/>
    <lineage>
        <taxon>Bacteria</taxon>
        <taxon>Pseudomonadati</taxon>
        <taxon>Pseudomonadota</taxon>
        <taxon>Alphaproteobacteria</taxon>
        <taxon>Acetobacterales</taxon>
        <taxon>Acetobacteraceae</taxon>
        <taxon>Rhizosaccharibacter</taxon>
    </lineage>
</organism>
<dbReference type="RefSeq" id="WP_422920854.1">
    <property type="nucleotide sequence ID" value="NZ_JAMZEJ010000009.1"/>
</dbReference>
<evidence type="ECO:0000256" key="1">
    <source>
        <dbReference type="SAM" id="SignalP"/>
    </source>
</evidence>
<keyword evidence="1" id="KW-0732">Signal</keyword>
<evidence type="ECO:0000313" key="2">
    <source>
        <dbReference type="EMBL" id="MCQ8242100.1"/>
    </source>
</evidence>
<proteinExistence type="predicted"/>